<evidence type="ECO:0000259" key="15">
    <source>
        <dbReference type="PROSITE" id="PS51384"/>
    </source>
</evidence>
<evidence type="ECO:0000256" key="5">
    <source>
        <dbReference type="ARBA" id="ARBA00022692"/>
    </source>
</evidence>
<dbReference type="Pfam" id="PF00970">
    <property type="entry name" value="FAD_binding_6"/>
    <property type="match status" value="1"/>
</dbReference>
<dbReference type="GO" id="GO:0016491">
    <property type="term" value="F:oxidoreductase activity"/>
    <property type="evidence" value="ECO:0007669"/>
    <property type="project" value="UniProtKB-KW"/>
</dbReference>
<evidence type="ECO:0000256" key="1">
    <source>
        <dbReference type="ARBA" id="ARBA00001974"/>
    </source>
</evidence>
<dbReference type="PRINTS" id="PR00363">
    <property type="entry name" value="CYTOCHROMEB5"/>
</dbReference>
<dbReference type="GeneID" id="19117518"/>
<keyword evidence="8" id="KW-1133">Transmembrane helix</keyword>
<name>M2M4M5_BAUPA</name>
<keyword evidence="17" id="KW-1185">Reference proteome</keyword>
<dbReference type="PROSITE" id="PS50255">
    <property type="entry name" value="CYTOCHROME_B5_2"/>
    <property type="match status" value="1"/>
</dbReference>
<dbReference type="PRINTS" id="PR00406">
    <property type="entry name" value="CYTB5RDTASE"/>
</dbReference>
<evidence type="ECO:0000256" key="11">
    <source>
        <dbReference type="ARBA" id="ARBA00023136"/>
    </source>
</evidence>
<feature type="region of interest" description="Disordered" evidence="13">
    <location>
        <begin position="97"/>
        <end position="129"/>
    </location>
</feature>
<dbReference type="GO" id="GO:0005783">
    <property type="term" value="C:endoplasmic reticulum"/>
    <property type="evidence" value="ECO:0007669"/>
    <property type="project" value="TreeGrafter"/>
</dbReference>
<dbReference type="SMART" id="SM01117">
    <property type="entry name" value="Cyt-b5"/>
    <property type="match status" value="1"/>
</dbReference>
<dbReference type="eggNOG" id="KOG0534">
    <property type="taxonomic scope" value="Eukaryota"/>
</dbReference>
<dbReference type="InterPro" id="IPR039261">
    <property type="entry name" value="FNR_nucleotide-bd"/>
</dbReference>
<evidence type="ECO:0000256" key="9">
    <source>
        <dbReference type="ARBA" id="ARBA00023002"/>
    </source>
</evidence>
<dbReference type="InterPro" id="IPR001433">
    <property type="entry name" value="OxRdtase_FAD/NAD-bd"/>
</dbReference>
<keyword evidence="4 12" id="KW-0285">Flavoprotein</keyword>
<proteinExistence type="inferred from homology"/>
<comment type="cofactor">
    <cofactor evidence="1 12">
        <name>FAD</name>
        <dbReference type="ChEBI" id="CHEBI:57692"/>
    </cofactor>
</comment>
<feature type="binding site" evidence="12">
    <location>
        <position position="290"/>
    </location>
    <ligand>
        <name>FAD</name>
        <dbReference type="ChEBI" id="CHEBI:57692"/>
    </ligand>
</feature>
<evidence type="ECO:0000313" key="17">
    <source>
        <dbReference type="Proteomes" id="UP000011761"/>
    </source>
</evidence>
<dbReference type="Proteomes" id="UP000011761">
    <property type="component" value="Unassembled WGS sequence"/>
</dbReference>
<reference evidence="16 17" key="1">
    <citation type="journal article" date="2012" name="PLoS Pathog.">
        <title>Diverse lifestyles and strategies of plant pathogenesis encoded in the genomes of eighteen Dothideomycetes fungi.</title>
        <authorList>
            <person name="Ohm R.A."/>
            <person name="Feau N."/>
            <person name="Henrissat B."/>
            <person name="Schoch C.L."/>
            <person name="Horwitz B.A."/>
            <person name="Barry K.W."/>
            <person name="Condon B.J."/>
            <person name="Copeland A.C."/>
            <person name="Dhillon B."/>
            <person name="Glaser F."/>
            <person name="Hesse C.N."/>
            <person name="Kosti I."/>
            <person name="LaButti K."/>
            <person name="Lindquist E.A."/>
            <person name="Lucas S."/>
            <person name="Salamov A.A."/>
            <person name="Bradshaw R.E."/>
            <person name="Ciuffetti L."/>
            <person name="Hamelin R.C."/>
            <person name="Kema G.H.J."/>
            <person name="Lawrence C."/>
            <person name="Scott J.A."/>
            <person name="Spatafora J.W."/>
            <person name="Turgeon B.G."/>
            <person name="de Wit P.J.G.M."/>
            <person name="Zhong S."/>
            <person name="Goodwin S.B."/>
            <person name="Grigoriev I.V."/>
        </authorList>
    </citation>
    <scope>NUCLEOTIDE SEQUENCE [LARGE SCALE GENOMIC DNA]</scope>
    <source>
        <strain evidence="16 17">UAMH 10762</strain>
    </source>
</reference>
<dbReference type="InterPro" id="IPR008333">
    <property type="entry name" value="Cbr1-like_FAD-bd_dom"/>
</dbReference>
<gene>
    <name evidence="16" type="ORF">BAUCODRAFT_97696</name>
</gene>
<keyword evidence="6" id="KW-1000">Mitochondrion outer membrane</keyword>
<dbReference type="Gene3D" id="3.10.120.10">
    <property type="entry name" value="Cytochrome b5-like heme/steroid binding domain"/>
    <property type="match status" value="1"/>
</dbReference>
<keyword evidence="9" id="KW-0560">Oxidoreductase</keyword>
<dbReference type="OMA" id="WYMLDSA"/>
<dbReference type="AlphaFoldDB" id="M2M4M5"/>
<evidence type="ECO:0000256" key="13">
    <source>
        <dbReference type="SAM" id="MobiDB-lite"/>
    </source>
</evidence>
<evidence type="ECO:0000256" key="10">
    <source>
        <dbReference type="ARBA" id="ARBA00023027"/>
    </source>
</evidence>
<dbReference type="GO" id="GO:0005741">
    <property type="term" value="C:mitochondrial outer membrane"/>
    <property type="evidence" value="ECO:0007669"/>
    <property type="project" value="UniProtKB-SubCell"/>
</dbReference>
<dbReference type="KEGG" id="bcom:BAUCODRAFT_97696"/>
<dbReference type="Gene3D" id="2.40.30.10">
    <property type="entry name" value="Translation factors"/>
    <property type="match status" value="1"/>
</dbReference>
<dbReference type="FunFam" id="3.40.50.80:FF:000019">
    <property type="entry name" value="NADH-cytochrome b5 reductase"/>
    <property type="match status" value="1"/>
</dbReference>
<keyword evidence="11" id="KW-0472">Membrane</keyword>
<keyword evidence="10" id="KW-0520">NAD</keyword>
<evidence type="ECO:0000256" key="2">
    <source>
        <dbReference type="ARBA" id="ARBA00004572"/>
    </source>
</evidence>
<dbReference type="InterPro" id="IPR001834">
    <property type="entry name" value="CBR-like"/>
</dbReference>
<dbReference type="eggNOG" id="KOG0537">
    <property type="taxonomic scope" value="Eukaryota"/>
</dbReference>
<dbReference type="HOGENOM" id="CLU_003827_0_1_1"/>
<comment type="subcellular location">
    <subcellularLocation>
        <location evidence="2">Mitochondrion outer membrane</location>
        <topology evidence="2">Single-pass membrane protein</topology>
    </subcellularLocation>
</comment>
<feature type="binding site" evidence="12">
    <location>
        <position position="288"/>
    </location>
    <ligand>
        <name>FAD</name>
        <dbReference type="ChEBI" id="CHEBI:57692"/>
    </ligand>
</feature>
<dbReference type="InterPro" id="IPR001709">
    <property type="entry name" value="Flavoprot_Pyr_Nucl_cyt_Rdtase"/>
</dbReference>
<dbReference type="InterPro" id="IPR017938">
    <property type="entry name" value="Riboflavin_synthase-like_b-brl"/>
</dbReference>
<comment type="similarity">
    <text evidence="3">Belongs to the flavoprotein pyridine nucleotide cytochrome reductase family.</text>
</comment>
<feature type="domain" description="FAD-binding FR-type" evidence="15">
    <location>
        <begin position="235"/>
        <end position="339"/>
    </location>
</feature>
<organism evidence="16 17">
    <name type="scientific">Baudoinia panamericana (strain UAMH 10762)</name>
    <name type="common">Angels' share fungus</name>
    <name type="synonym">Baudoinia compniacensis (strain UAMH 10762)</name>
    <dbReference type="NCBI Taxonomy" id="717646"/>
    <lineage>
        <taxon>Eukaryota</taxon>
        <taxon>Fungi</taxon>
        <taxon>Dikarya</taxon>
        <taxon>Ascomycota</taxon>
        <taxon>Pezizomycotina</taxon>
        <taxon>Dothideomycetes</taxon>
        <taxon>Dothideomycetidae</taxon>
        <taxon>Mycosphaerellales</taxon>
        <taxon>Teratosphaeriaceae</taxon>
        <taxon>Baudoinia</taxon>
    </lineage>
</organism>
<dbReference type="SUPFAM" id="SSF55856">
    <property type="entry name" value="Cytochrome b5-like heme/steroid binding domain"/>
    <property type="match status" value="1"/>
</dbReference>
<dbReference type="Pfam" id="PF00173">
    <property type="entry name" value="Cyt-b5"/>
    <property type="match status" value="1"/>
</dbReference>
<dbReference type="Pfam" id="PF00175">
    <property type="entry name" value="NAD_binding_1"/>
    <property type="match status" value="1"/>
</dbReference>
<dbReference type="STRING" id="717646.M2M4M5"/>
<dbReference type="InterPro" id="IPR017927">
    <property type="entry name" value="FAD-bd_FR_type"/>
</dbReference>
<keyword evidence="6" id="KW-0496">Mitochondrion</keyword>
<evidence type="ECO:0000256" key="8">
    <source>
        <dbReference type="ARBA" id="ARBA00022989"/>
    </source>
</evidence>
<feature type="domain" description="Cytochrome b5 heme-binding" evidence="14">
    <location>
        <begin position="20"/>
        <end position="96"/>
    </location>
</feature>
<dbReference type="PANTHER" id="PTHR19370:SF178">
    <property type="entry name" value="CYTOCHROME-B5 REDUCTASE"/>
    <property type="match status" value="1"/>
</dbReference>
<keyword evidence="5" id="KW-0812">Transmembrane</keyword>
<dbReference type="Gene3D" id="3.40.50.80">
    <property type="entry name" value="Nucleotide-binding domain of ferredoxin-NADP reductase (FNR) module"/>
    <property type="match status" value="1"/>
</dbReference>
<evidence type="ECO:0000256" key="12">
    <source>
        <dbReference type="PIRSR" id="PIRSR601834-1"/>
    </source>
</evidence>
<dbReference type="InterPro" id="IPR001199">
    <property type="entry name" value="Cyt_B5-like_heme/steroid-bd"/>
</dbReference>
<dbReference type="InterPro" id="IPR036400">
    <property type="entry name" value="Cyt_B5-like_heme/steroid_sf"/>
</dbReference>
<evidence type="ECO:0008006" key="18">
    <source>
        <dbReference type="Google" id="ProtNLM"/>
    </source>
</evidence>
<evidence type="ECO:0000256" key="3">
    <source>
        <dbReference type="ARBA" id="ARBA00006105"/>
    </source>
</evidence>
<evidence type="ECO:0000313" key="16">
    <source>
        <dbReference type="EMBL" id="EMC91551.1"/>
    </source>
</evidence>
<sequence length="480" mass="52240">MANSSDRKELKASWKPKAEVPSLSLKDVAKHSSRNDLWIVVHGGVYNVTEYSRDHPGGLDALAEVGGTDATSAYEDVGHSEDAREIMQSLLVGHLEGAPKASDTSEDKTPKVQVVRASPNGDGEQKTSSRLLGPRIELAAFAVGTAALVYFVRHTNLTIPSLPRSMDSKHSGSGGSFLQGFLLASATAAVIGVASVRYLSNVVNFDVDFSKLPAHKTASEHVPSSDYPTGVLMPRTYRKFALREKVELSPNGIFRFVFDLPTPTSTLGLPIGQHITIRGDVEEHSVTRSYTPVSNNRDLGRMELVIRIYPDGQLGKYLSALQPGDKVDIRGPKGAMRYRKGMSTHIGMVGGGTGITPLFQIIRAVCEDKTDNTKISLVYANRSEPDIMLRNRLDQFARDVPSKFQVYYVLDQPPASGWQGGVGRVNKQILQERMPAVSDSTKILVCGPPPMVNATKNNLIDLGFKEPGSVSKMSDQIFCF</sequence>
<evidence type="ECO:0000256" key="4">
    <source>
        <dbReference type="ARBA" id="ARBA00022630"/>
    </source>
</evidence>
<protein>
    <recommendedName>
        <fullName evidence="18">Cytochrome-b5 reductase</fullName>
    </recommendedName>
</protein>
<feature type="binding site" evidence="12">
    <location>
        <position position="305"/>
    </location>
    <ligand>
        <name>FAD</name>
        <dbReference type="ChEBI" id="CHEBI:57692"/>
    </ligand>
</feature>
<evidence type="ECO:0000256" key="6">
    <source>
        <dbReference type="ARBA" id="ARBA00022787"/>
    </source>
</evidence>
<dbReference type="PRINTS" id="PR00371">
    <property type="entry name" value="FPNCR"/>
</dbReference>
<dbReference type="PANTHER" id="PTHR19370">
    <property type="entry name" value="NADH-CYTOCHROME B5 REDUCTASE"/>
    <property type="match status" value="1"/>
</dbReference>
<feature type="binding site" evidence="12">
    <location>
        <position position="356"/>
    </location>
    <ligand>
        <name>FAD</name>
        <dbReference type="ChEBI" id="CHEBI:57692"/>
    </ligand>
</feature>
<accession>M2M4M5</accession>
<keyword evidence="7 12" id="KW-0274">FAD</keyword>
<dbReference type="CDD" id="cd06183">
    <property type="entry name" value="cyt_b5_reduct_like"/>
    <property type="match status" value="1"/>
</dbReference>
<dbReference type="RefSeq" id="XP_007681097.1">
    <property type="nucleotide sequence ID" value="XM_007682907.1"/>
</dbReference>
<dbReference type="SUPFAM" id="SSF52343">
    <property type="entry name" value="Ferredoxin reductase-like, C-terminal NADP-linked domain"/>
    <property type="match status" value="1"/>
</dbReference>
<dbReference type="PROSITE" id="PS51384">
    <property type="entry name" value="FAD_FR"/>
    <property type="match status" value="1"/>
</dbReference>
<dbReference type="OrthoDB" id="432685at2759"/>
<dbReference type="SUPFAM" id="SSF63380">
    <property type="entry name" value="Riboflavin synthase domain-like"/>
    <property type="match status" value="1"/>
</dbReference>
<dbReference type="EMBL" id="KB445563">
    <property type="protein sequence ID" value="EMC91551.1"/>
    <property type="molecule type" value="Genomic_DNA"/>
</dbReference>
<evidence type="ECO:0000256" key="7">
    <source>
        <dbReference type="ARBA" id="ARBA00022827"/>
    </source>
</evidence>
<evidence type="ECO:0000259" key="14">
    <source>
        <dbReference type="PROSITE" id="PS50255"/>
    </source>
</evidence>